<evidence type="ECO:0000256" key="4">
    <source>
        <dbReference type="PROSITE-ProRule" id="PRU00354"/>
    </source>
</evidence>
<dbReference type="PROSITE" id="PS51006">
    <property type="entry name" value="PABS_2"/>
    <property type="match status" value="1"/>
</dbReference>
<dbReference type="EMBL" id="FTNK01000002">
    <property type="protein sequence ID" value="SIQ51693.1"/>
    <property type="molecule type" value="Genomic_DNA"/>
</dbReference>
<keyword evidence="7" id="KW-1185">Reference proteome</keyword>
<dbReference type="Gene3D" id="3.40.50.150">
    <property type="entry name" value="Vaccinia Virus protein VP39"/>
    <property type="match status" value="1"/>
</dbReference>
<proteinExistence type="inferred from homology"/>
<accession>A0ABY1JP10</accession>
<dbReference type="InterPro" id="IPR029063">
    <property type="entry name" value="SAM-dependent_MTases_sf"/>
</dbReference>
<dbReference type="PANTHER" id="PTHR43317">
    <property type="entry name" value="THERMOSPERMINE SYNTHASE ACAULIS5"/>
    <property type="match status" value="1"/>
</dbReference>
<evidence type="ECO:0000256" key="2">
    <source>
        <dbReference type="ARBA" id="ARBA00022679"/>
    </source>
</evidence>
<evidence type="ECO:0000256" key="1">
    <source>
        <dbReference type="ARBA" id="ARBA00007867"/>
    </source>
</evidence>
<keyword evidence="2 4" id="KW-0808">Transferase</keyword>
<dbReference type="SUPFAM" id="SSF53335">
    <property type="entry name" value="S-adenosyl-L-methionine-dependent methyltransferases"/>
    <property type="match status" value="1"/>
</dbReference>
<dbReference type="NCBIfam" id="NF037959">
    <property type="entry name" value="MFS_SpdSyn"/>
    <property type="match status" value="1"/>
</dbReference>
<dbReference type="Proteomes" id="UP000186666">
    <property type="component" value="Unassembled WGS sequence"/>
</dbReference>
<evidence type="ECO:0000313" key="7">
    <source>
        <dbReference type="Proteomes" id="UP000186666"/>
    </source>
</evidence>
<evidence type="ECO:0000256" key="3">
    <source>
        <dbReference type="ARBA" id="ARBA00023115"/>
    </source>
</evidence>
<reference evidence="6 7" key="1">
    <citation type="submission" date="2017-01" db="EMBL/GenBank/DDBJ databases">
        <authorList>
            <person name="Varghese N."/>
            <person name="Submissions S."/>
        </authorList>
    </citation>
    <scope>NUCLEOTIDE SEQUENCE [LARGE SCALE GENOMIC DNA]</scope>
    <source>
        <strain evidence="6 7">ATCC 23464</strain>
    </source>
</reference>
<evidence type="ECO:0000259" key="5">
    <source>
        <dbReference type="PROSITE" id="PS51006"/>
    </source>
</evidence>
<sequence>MQLLFKELSDNHEITVYDTNELYGEKGNFRVLQFLNEAIQGAMDLDHPERVLFEYPRAIIHLMDFNDPSFKDVFLIGHGIGTIASYYSDKRFTVAELDKKVVELSKQYFGYSKEDVLIGDGRAILESEAPDTYDYIILDAFTEKGTPSQLISKEFFQITTDKLHPHGSIIMNVFGRSDNDKLINAIHTTLQESYNYTKSFRLPAEGVTDTQNVIIMGSHKPIGYQARNMAGFNEINLDEGHIIWDKV</sequence>
<name>A0ABY1JP10_9BACL</name>
<dbReference type="Pfam" id="PF01564">
    <property type="entry name" value="Spermine_synth"/>
    <property type="match status" value="1"/>
</dbReference>
<evidence type="ECO:0000313" key="6">
    <source>
        <dbReference type="EMBL" id="SIQ51693.1"/>
    </source>
</evidence>
<feature type="active site" description="Proton acceptor" evidence="4">
    <location>
        <position position="139"/>
    </location>
</feature>
<feature type="domain" description="PABS" evidence="5">
    <location>
        <begin position="1"/>
        <end position="219"/>
    </location>
</feature>
<dbReference type="PANTHER" id="PTHR43317:SF1">
    <property type="entry name" value="THERMOSPERMINE SYNTHASE ACAULIS5"/>
    <property type="match status" value="1"/>
</dbReference>
<comment type="similarity">
    <text evidence="1">Belongs to the spermidine/spermine synthase family.</text>
</comment>
<dbReference type="InterPro" id="IPR030374">
    <property type="entry name" value="PABS"/>
</dbReference>
<organism evidence="6 7">
    <name type="scientific">Paenibacillus macquariensis</name>
    <dbReference type="NCBI Taxonomy" id="948756"/>
    <lineage>
        <taxon>Bacteria</taxon>
        <taxon>Bacillati</taxon>
        <taxon>Bacillota</taxon>
        <taxon>Bacilli</taxon>
        <taxon>Bacillales</taxon>
        <taxon>Paenibacillaceae</taxon>
        <taxon>Paenibacillus</taxon>
    </lineage>
</organism>
<protein>
    <submittedName>
        <fullName evidence="6">Spermidine synthase</fullName>
    </submittedName>
</protein>
<comment type="caution">
    <text evidence="6">The sequence shown here is derived from an EMBL/GenBank/DDBJ whole genome shotgun (WGS) entry which is preliminary data.</text>
</comment>
<gene>
    <name evidence="6" type="ORF">SAMN05421578_102364</name>
</gene>
<dbReference type="RefSeq" id="WP_068581276.1">
    <property type="nucleotide sequence ID" value="NZ_FTNK01000002.1"/>
</dbReference>
<keyword evidence="3 4" id="KW-0620">Polyamine biosynthesis</keyword>